<dbReference type="GeneID" id="113712648"/>
<feature type="compositionally biased region" description="Low complexity" evidence="2">
    <location>
        <begin position="305"/>
        <end position="314"/>
    </location>
</feature>
<name>A0A6P6UN67_COFAR</name>
<feature type="compositionally biased region" description="Polar residues" evidence="2">
    <location>
        <begin position="207"/>
        <end position="216"/>
    </location>
</feature>
<dbReference type="PANTHER" id="PTHR31807:SF2">
    <property type="entry name" value="PROTEIN SNOWY COTYLEDON 3"/>
    <property type="match status" value="1"/>
</dbReference>
<feature type="region of interest" description="Disordered" evidence="2">
    <location>
        <begin position="1"/>
        <end position="140"/>
    </location>
</feature>
<dbReference type="GO" id="GO:0005737">
    <property type="term" value="C:cytoplasm"/>
    <property type="evidence" value="ECO:0007669"/>
    <property type="project" value="TreeGrafter"/>
</dbReference>
<dbReference type="GO" id="GO:0008017">
    <property type="term" value="F:microtubule binding"/>
    <property type="evidence" value="ECO:0007669"/>
    <property type="project" value="TreeGrafter"/>
</dbReference>
<dbReference type="PANTHER" id="PTHR31807">
    <property type="entry name" value="AUGMIN FAMILY MEMBER"/>
    <property type="match status" value="1"/>
</dbReference>
<dbReference type="GO" id="GO:0005880">
    <property type="term" value="C:nuclear microtubule"/>
    <property type="evidence" value="ECO:0007669"/>
    <property type="project" value="TreeGrafter"/>
</dbReference>
<feature type="compositionally biased region" description="Basic and acidic residues" evidence="2">
    <location>
        <begin position="191"/>
        <end position="206"/>
    </location>
</feature>
<organism evidence="3 4">
    <name type="scientific">Coffea arabica</name>
    <name type="common">Arabian coffee</name>
    <dbReference type="NCBI Taxonomy" id="13443"/>
    <lineage>
        <taxon>Eukaryota</taxon>
        <taxon>Viridiplantae</taxon>
        <taxon>Streptophyta</taxon>
        <taxon>Embryophyta</taxon>
        <taxon>Tracheophyta</taxon>
        <taxon>Spermatophyta</taxon>
        <taxon>Magnoliopsida</taxon>
        <taxon>eudicotyledons</taxon>
        <taxon>Gunneridae</taxon>
        <taxon>Pentapetalae</taxon>
        <taxon>asterids</taxon>
        <taxon>lamiids</taxon>
        <taxon>Gentianales</taxon>
        <taxon>Rubiaceae</taxon>
        <taxon>Ixoroideae</taxon>
        <taxon>Gardenieae complex</taxon>
        <taxon>Bertiereae - Coffeeae clade</taxon>
        <taxon>Coffeeae</taxon>
        <taxon>Coffea</taxon>
    </lineage>
</organism>
<feature type="compositionally biased region" description="Polar residues" evidence="2">
    <location>
        <begin position="245"/>
        <end position="262"/>
    </location>
</feature>
<dbReference type="InterPro" id="IPR007573">
    <property type="entry name" value="QWRF"/>
</dbReference>
<evidence type="ECO:0000256" key="2">
    <source>
        <dbReference type="SAM" id="MobiDB-lite"/>
    </source>
</evidence>
<evidence type="ECO:0000313" key="3">
    <source>
        <dbReference type="Proteomes" id="UP001652660"/>
    </source>
</evidence>
<feature type="compositionally biased region" description="Low complexity" evidence="2">
    <location>
        <begin position="172"/>
        <end position="188"/>
    </location>
</feature>
<feature type="compositionally biased region" description="Polar residues" evidence="2">
    <location>
        <begin position="1"/>
        <end position="33"/>
    </location>
</feature>
<reference evidence="4" key="2">
    <citation type="submission" date="2025-08" db="UniProtKB">
        <authorList>
            <consortium name="RefSeq"/>
        </authorList>
    </citation>
    <scope>IDENTIFICATION</scope>
    <source>
        <tissue evidence="4">Leaves</tissue>
    </source>
</reference>
<dbReference type="RefSeq" id="XP_027091944.1">
    <property type="nucleotide sequence ID" value="XM_027236143.2"/>
</dbReference>
<comment type="similarity">
    <text evidence="1">Belongs to the QWRF family.</text>
</comment>
<feature type="region of interest" description="Disordered" evidence="2">
    <location>
        <begin position="172"/>
        <end position="262"/>
    </location>
</feature>
<dbReference type="AlphaFoldDB" id="A0A6P6UN67"/>
<dbReference type="Pfam" id="PF04484">
    <property type="entry name" value="QWRF"/>
    <property type="match status" value="1"/>
</dbReference>
<dbReference type="GO" id="GO:0051225">
    <property type="term" value="P:spindle assembly"/>
    <property type="evidence" value="ECO:0007669"/>
    <property type="project" value="TreeGrafter"/>
</dbReference>
<dbReference type="OrthoDB" id="1924320at2759"/>
<feature type="region of interest" description="Disordered" evidence="2">
    <location>
        <begin position="296"/>
        <end position="318"/>
    </location>
</feature>
<proteinExistence type="inferred from homology"/>
<dbReference type="Proteomes" id="UP001652660">
    <property type="component" value="Chromosome 10c"/>
</dbReference>
<evidence type="ECO:0000256" key="1">
    <source>
        <dbReference type="ARBA" id="ARBA00010016"/>
    </source>
</evidence>
<feature type="compositionally biased region" description="Low complexity" evidence="2">
    <location>
        <begin position="68"/>
        <end position="113"/>
    </location>
</feature>
<sequence>MVATISAKTPNPKLSSEFSYKNSTSRIDSSNVRLNPKRPPLLPSEAENGPAGQLRRPKSREVTSRYLSSSSTSSSSSISTSSSSNSGNSISSRRSASPMVSRTTTTTAMTPTPQNYLRRAQSAERRRPVTPKPSSVEMSSAAKLLLTSKRSLSVSFQGESFSMSASKAKQAPAPASASAQAVIGAGSARRGTPERRKPTPVKDRMENSSFKPNDQQRWPGRSKPGNSSFLTRSLDFGAAADKSRFNGSSNDVKSMQKSSIDANNRLKAEKRLEPATKDVELEKKAEVVANGTSALSNAATDAAPSDSESVSSGSTTGLQECGNLAQSRGGLRGIIVPARFWQETNNRLRRVPEPGSPLSKHNGSKIKNVSKLIGAKKSFNDTPVSSPRVISGYVSPLRAGPRPSSPNRSLNSSINSAFRGMTSPMRMRNGVASMLSNDVCSTPSILSFAADIRRGKVGENRIEDAHELRLLYNRQLQWRFANARAEAAQLVRTETAERSLYNAWVTVSKLRYSVKSKRMELQLLSQNLRLFTILNDQVPYLDNWDMIERDHCSALSGAIEALESSTVRLPVGGGARADIQDVKNAVYSAIDVMQGMASSICSLLPKVEQVNKWICELARLVANERNLIEQSRDHLSKLTEMEVKDCSLRAHILQLRRLHPVLTTKD</sequence>
<accession>A0A6P6UN67</accession>
<keyword evidence="3" id="KW-1185">Reference proteome</keyword>
<reference evidence="3" key="1">
    <citation type="journal article" date="2025" name="Foods">
        <title>Unveiling the Microbial Signatures of Arabica Coffee Cherries: Insights into Ripeness Specific Diversity, Functional Traits, and Implications for Quality and Safety.</title>
        <authorList>
            <consortium name="RefSeq"/>
            <person name="Tenea G.N."/>
            <person name="Cifuentes V."/>
            <person name="Reyes P."/>
            <person name="Cevallos-Vallejos M."/>
        </authorList>
    </citation>
    <scope>NUCLEOTIDE SEQUENCE [LARGE SCALE GENOMIC DNA]</scope>
</reference>
<evidence type="ECO:0000313" key="4">
    <source>
        <dbReference type="RefSeq" id="XP_027091944.1"/>
    </source>
</evidence>
<gene>
    <name evidence="4" type="primary">LOC113712648</name>
</gene>
<protein>
    <submittedName>
        <fullName evidence="4">QWRF motif-containing protein 2</fullName>
    </submittedName>
</protein>